<reference evidence="1" key="1">
    <citation type="submission" date="2021-05" db="EMBL/GenBank/DDBJ databases">
        <authorList>
            <person name="Stam R."/>
        </authorList>
    </citation>
    <scope>NUCLEOTIDE SEQUENCE</scope>
    <source>
        <strain evidence="1">CS162</strain>
    </source>
</reference>
<proteinExistence type="predicted"/>
<dbReference type="GeneID" id="67020714"/>
<name>A0A8J2IH03_9PLEO</name>
<gene>
    <name evidence="1" type="ORF">ALTATR162_LOCUS8588</name>
</gene>
<protein>
    <submittedName>
        <fullName evidence="1">Uncharacterized protein</fullName>
    </submittedName>
</protein>
<comment type="caution">
    <text evidence="1">The sequence shown here is derived from an EMBL/GenBank/DDBJ whole genome shotgun (WGS) entry which is preliminary data.</text>
</comment>
<evidence type="ECO:0000313" key="2">
    <source>
        <dbReference type="Proteomes" id="UP000676310"/>
    </source>
</evidence>
<accession>A0A8J2IH03</accession>
<organism evidence="1 2">
    <name type="scientific">Alternaria atra</name>
    <dbReference type="NCBI Taxonomy" id="119953"/>
    <lineage>
        <taxon>Eukaryota</taxon>
        <taxon>Fungi</taxon>
        <taxon>Dikarya</taxon>
        <taxon>Ascomycota</taxon>
        <taxon>Pezizomycotina</taxon>
        <taxon>Dothideomycetes</taxon>
        <taxon>Pleosporomycetidae</taxon>
        <taxon>Pleosporales</taxon>
        <taxon>Pleosporineae</taxon>
        <taxon>Pleosporaceae</taxon>
        <taxon>Alternaria</taxon>
        <taxon>Alternaria sect. Ulocladioides</taxon>
    </lineage>
</organism>
<dbReference type="OrthoDB" id="3694161at2759"/>
<dbReference type="Proteomes" id="UP000676310">
    <property type="component" value="Unassembled WGS sequence"/>
</dbReference>
<keyword evidence="2" id="KW-1185">Reference proteome</keyword>
<sequence length="146" mass="15829">MKEDALMTLEGRRGVAQLAHDGLLPFVKKSEAIETAVAVLEQQIEDYDPNIKKLRLFVRALGSGKIKGTDSQTLSALASWGLDVKTGFEEVSSSQPVDTSDPVGEEKARTEAVIEDTRFSDETLAAIFGSDEGTEEDVNHDVAFLS</sequence>
<dbReference type="EMBL" id="CAJRGZ010000023">
    <property type="protein sequence ID" value="CAG5178214.1"/>
    <property type="molecule type" value="Genomic_DNA"/>
</dbReference>
<dbReference type="RefSeq" id="XP_043172156.1">
    <property type="nucleotide sequence ID" value="XM_043316221.1"/>
</dbReference>
<evidence type="ECO:0000313" key="1">
    <source>
        <dbReference type="EMBL" id="CAG5178214.1"/>
    </source>
</evidence>
<dbReference type="AlphaFoldDB" id="A0A8J2IH03"/>